<proteinExistence type="predicted"/>
<dbReference type="AlphaFoldDB" id="A0AAW0MNC3"/>
<evidence type="ECO:0000313" key="2">
    <source>
        <dbReference type="Proteomes" id="UP001460270"/>
    </source>
</evidence>
<dbReference type="EMBL" id="JBBPFD010000046">
    <property type="protein sequence ID" value="KAK7880836.1"/>
    <property type="molecule type" value="Genomic_DNA"/>
</dbReference>
<name>A0AAW0MNC3_9GOBI</name>
<gene>
    <name evidence="1" type="ORF">WMY93_032531</name>
</gene>
<dbReference type="Proteomes" id="UP001460270">
    <property type="component" value="Unassembled WGS sequence"/>
</dbReference>
<accession>A0AAW0MNC3</accession>
<organism evidence="1 2">
    <name type="scientific">Mugilogobius chulae</name>
    <name type="common">yellowstripe goby</name>
    <dbReference type="NCBI Taxonomy" id="88201"/>
    <lineage>
        <taxon>Eukaryota</taxon>
        <taxon>Metazoa</taxon>
        <taxon>Chordata</taxon>
        <taxon>Craniata</taxon>
        <taxon>Vertebrata</taxon>
        <taxon>Euteleostomi</taxon>
        <taxon>Actinopterygii</taxon>
        <taxon>Neopterygii</taxon>
        <taxon>Teleostei</taxon>
        <taxon>Neoteleostei</taxon>
        <taxon>Acanthomorphata</taxon>
        <taxon>Gobiaria</taxon>
        <taxon>Gobiiformes</taxon>
        <taxon>Gobioidei</taxon>
        <taxon>Gobiidae</taxon>
        <taxon>Gobionellinae</taxon>
        <taxon>Mugilogobius</taxon>
    </lineage>
</organism>
<sequence length="118" mass="12762">MQPVGLGAEQCGRIRQGPGAFHAENERNAKRASGKILVAYLSRQIRSLVSSSNRQTATCVTDPLQNIQGRCPSLLETLDYRHYPQRGGQQEAVLTIVMSNAATPAEVRAAEVSVMSPV</sequence>
<keyword evidence="2" id="KW-1185">Reference proteome</keyword>
<reference evidence="2" key="1">
    <citation type="submission" date="2024-04" db="EMBL/GenBank/DDBJ databases">
        <title>Salinicola lusitanus LLJ914,a marine bacterium isolated from the Okinawa Trough.</title>
        <authorList>
            <person name="Li J."/>
        </authorList>
    </citation>
    <scope>NUCLEOTIDE SEQUENCE [LARGE SCALE GENOMIC DNA]</scope>
</reference>
<comment type="caution">
    <text evidence="1">The sequence shown here is derived from an EMBL/GenBank/DDBJ whole genome shotgun (WGS) entry which is preliminary data.</text>
</comment>
<protein>
    <submittedName>
        <fullName evidence="1">Uncharacterized protein</fullName>
    </submittedName>
</protein>
<evidence type="ECO:0000313" key="1">
    <source>
        <dbReference type="EMBL" id="KAK7880836.1"/>
    </source>
</evidence>